<dbReference type="Proteomes" id="UP000231279">
    <property type="component" value="Unassembled WGS sequence"/>
</dbReference>
<dbReference type="InterPro" id="IPR010666">
    <property type="entry name" value="Znf_GRF"/>
</dbReference>
<dbReference type="AlphaFoldDB" id="A0A2G9GR11"/>
<protein>
    <recommendedName>
        <fullName evidence="5">GRF-type domain-containing protein</fullName>
    </recommendedName>
</protein>
<gene>
    <name evidence="6" type="ORF">CDL12_19972</name>
</gene>
<dbReference type="PROSITE" id="PS51999">
    <property type="entry name" value="ZF_GRF"/>
    <property type="match status" value="1"/>
</dbReference>
<keyword evidence="3" id="KW-0862">Zinc</keyword>
<organism evidence="6 7">
    <name type="scientific">Handroanthus impetiginosus</name>
    <dbReference type="NCBI Taxonomy" id="429701"/>
    <lineage>
        <taxon>Eukaryota</taxon>
        <taxon>Viridiplantae</taxon>
        <taxon>Streptophyta</taxon>
        <taxon>Embryophyta</taxon>
        <taxon>Tracheophyta</taxon>
        <taxon>Spermatophyta</taxon>
        <taxon>Magnoliopsida</taxon>
        <taxon>eudicotyledons</taxon>
        <taxon>Gunneridae</taxon>
        <taxon>Pentapetalae</taxon>
        <taxon>asterids</taxon>
        <taxon>lamiids</taxon>
        <taxon>Lamiales</taxon>
        <taxon>Bignoniaceae</taxon>
        <taxon>Crescentiina</taxon>
        <taxon>Tabebuia alliance</taxon>
        <taxon>Handroanthus</taxon>
    </lineage>
</organism>
<dbReference type="Pfam" id="PF06839">
    <property type="entry name" value="Zn_ribbon_GRF"/>
    <property type="match status" value="1"/>
</dbReference>
<evidence type="ECO:0000256" key="3">
    <source>
        <dbReference type="ARBA" id="ARBA00022833"/>
    </source>
</evidence>
<evidence type="ECO:0000313" key="7">
    <source>
        <dbReference type="Proteomes" id="UP000231279"/>
    </source>
</evidence>
<dbReference type="EMBL" id="NKXS01004086">
    <property type="protein sequence ID" value="PIN07460.1"/>
    <property type="molecule type" value="Genomic_DNA"/>
</dbReference>
<dbReference type="GO" id="GO:0008270">
    <property type="term" value="F:zinc ion binding"/>
    <property type="evidence" value="ECO:0007669"/>
    <property type="project" value="UniProtKB-KW"/>
</dbReference>
<accession>A0A2G9GR11</accession>
<name>A0A2G9GR11_9LAMI</name>
<feature type="domain" description="GRF-type" evidence="5">
    <location>
        <begin position="20"/>
        <end position="60"/>
    </location>
</feature>
<keyword evidence="7" id="KW-1185">Reference proteome</keyword>
<dbReference type="OrthoDB" id="924394at2759"/>
<evidence type="ECO:0000256" key="4">
    <source>
        <dbReference type="PROSITE-ProRule" id="PRU01343"/>
    </source>
</evidence>
<proteinExistence type="predicted"/>
<keyword evidence="1" id="KW-0479">Metal-binding</keyword>
<comment type="caution">
    <text evidence="6">The sequence shown here is derived from an EMBL/GenBank/DDBJ whole genome shotgun (WGS) entry which is preliminary data.</text>
</comment>
<evidence type="ECO:0000313" key="6">
    <source>
        <dbReference type="EMBL" id="PIN07460.1"/>
    </source>
</evidence>
<reference evidence="7" key="1">
    <citation type="journal article" date="2018" name="Gigascience">
        <title>Genome assembly of the Pink Ipe (Handroanthus impetiginosus, Bignoniaceae), a highly valued, ecologically keystone Neotropical timber forest tree.</title>
        <authorList>
            <person name="Silva-Junior O.B."/>
            <person name="Grattapaglia D."/>
            <person name="Novaes E."/>
            <person name="Collevatti R.G."/>
        </authorList>
    </citation>
    <scope>NUCLEOTIDE SEQUENCE [LARGE SCALE GENOMIC DNA]</scope>
    <source>
        <strain evidence="7">cv. UFG-1</strain>
    </source>
</reference>
<keyword evidence="2 4" id="KW-0863">Zinc-finger</keyword>
<evidence type="ECO:0000256" key="2">
    <source>
        <dbReference type="ARBA" id="ARBA00022771"/>
    </source>
</evidence>
<evidence type="ECO:0000256" key="1">
    <source>
        <dbReference type="ARBA" id="ARBA00022723"/>
    </source>
</evidence>
<evidence type="ECO:0000259" key="5">
    <source>
        <dbReference type="PROSITE" id="PS51999"/>
    </source>
</evidence>
<sequence>MKKREVQPKLDLRYPSSPSCDCNLSVAIRVVESSRKPSKGKLFYCCPHQKCHFFRWCVPKIATWQLDEFPVQYPNKGSGSLIYANGREYNEVGEKACYGNEISMASIFRFHGARKVNNF</sequence>